<organism evidence="2 3">
    <name type="scientific">Pseudomonas poae</name>
    <dbReference type="NCBI Taxonomy" id="200451"/>
    <lineage>
        <taxon>Bacteria</taxon>
        <taxon>Pseudomonadati</taxon>
        <taxon>Pseudomonadota</taxon>
        <taxon>Gammaproteobacteria</taxon>
        <taxon>Pseudomonadales</taxon>
        <taxon>Pseudomonadaceae</taxon>
        <taxon>Pseudomonas</taxon>
    </lineage>
</organism>
<keyword evidence="2" id="KW-0969">Cilium</keyword>
<keyword evidence="2" id="KW-0282">Flagellum</keyword>
<feature type="compositionally biased region" description="Basic and acidic residues" evidence="1">
    <location>
        <begin position="8"/>
        <end position="21"/>
    </location>
</feature>
<gene>
    <name evidence="2" type="ORF">CQZ99_15235</name>
</gene>
<dbReference type="RefSeq" id="WP_105697494.1">
    <property type="nucleotide sequence ID" value="NZ_CP159260.1"/>
</dbReference>
<dbReference type="AlphaFoldDB" id="A0A2S9EP36"/>
<comment type="caution">
    <text evidence="2">The sequence shown here is derived from an EMBL/GenBank/DDBJ whole genome shotgun (WGS) entry which is preliminary data.</text>
</comment>
<name>A0A2S9EP36_9PSED</name>
<evidence type="ECO:0000256" key="1">
    <source>
        <dbReference type="SAM" id="MobiDB-lite"/>
    </source>
</evidence>
<dbReference type="Proteomes" id="UP000238045">
    <property type="component" value="Unassembled WGS sequence"/>
</dbReference>
<evidence type="ECO:0000313" key="2">
    <source>
        <dbReference type="EMBL" id="PRC17295.1"/>
    </source>
</evidence>
<evidence type="ECO:0000313" key="3">
    <source>
        <dbReference type="Proteomes" id="UP000238045"/>
    </source>
</evidence>
<proteinExistence type="predicted"/>
<keyword evidence="2" id="KW-0966">Cell projection</keyword>
<feature type="region of interest" description="Disordered" evidence="1">
    <location>
        <begin position="1"/>
        <end position="30"/>
    </location>
</feature>
<accession>A0A2S9EP36</accession>
<keyword evidence="3" id="KW-1185">Reference proteome</keyword>
<sequence>MTQVSSSKPERPRPARDERESTPGAVMPWEPGRLFSQLFGREGGGEDRGSSLGRAMAHSDQAQVEAFAEQLVSRLNTTTQWPLQAAFFLPRLGRVDVSARHERGAWHVELDPEDAHARVWLGNVRQRCQDRLSANLRQPVYLSLAASSNS</sequence>
<dbReference type="EMBL" id="PCQL01000014">
    <property type="protein sequence ID" value="PRC17295.1"/>
    <property type="molecule type" value="Genomic_DNA"/>
</dbReference>
<reference evidence="2 3" key="1">
    <citation type="submission" date="2017-09" db="EMBL/GenBank/DDBJ databases">
        <title>Genomic, metabolic, and phenotypic characteristics of bacterial isolates from the natural microbiome of the model nematode Caenorhabditis elegans.</title>
        <authorList>
            <person name="Zimmermann J."/>
            <person name="Obeng N."/>
            <person name="Yang W."/>
            <person name="Obeng O."/>
            <person name="Kissoyan K."/>
            <person name="Pees B."/>
            <person name="Dirksen P."/>
            <person name="Hoppner M."/>
            <person name="Franke A."/>
            <person name="Rosenstiel P."/>
            <person name="Leippe M."/>
            <person name="Dierking K."/>
            <person name="Kaleta C."/>
            <person name="Schulenburg H."/>
        </authorList>
    </citation>
    <scope>NUCLEOTIDE SEQUENCE [LARGE SCALE GENOMIC DNA]</scope>
    <source>
        <strain evidence="2 3">MYb117</strain>
    </source>
</reference>
<dbReference type="InterPro" id="IPR049757">
    <property type="entry name" value="T3SS_HrpP-like_C"/>
</dbReference>
<dbReference type="CDD" id="cd17468">
    <property type="entry name" value="T3SS_HrpP_C"/>
    <property type="match status" value="1"/>
</dbReference>
<protein>
    <submittedName>
        <fullName evidence="2">Flagellar hook-length control protein FliK</fullName>
    </submittedName>
</protein>